<dbReference type="SUPFAM" id="SSF48317">
    <property type="entry name" value="Acid phosphatase/Vanadium-dependent haloperoxidase"/>
    <property type="match status" value="1"/>
</dbReference>
<evidence type="ECO:0000259" key="3">
    <source>
        <dbReference type="SMART" id="SM00014"/>
    </source>
</evidence>
<feature type="chain" id="PRO_5004270608" description="Acid phosphatase" evidence="2">
    <location>
        <begin position="24"/>
        <end position="283"/>
    </location>
</feature>
<dbReference type="HOGENOM" id="CLU_079861_0_0_7"/>
<dbReference type="CDD" id="cd03397">
    <property type="entry name" value="PAP2_acid_phosphatase"/>
    <property type="match status" value="1"/>
</dbReference>
<dbReference type="EC" id="3.1.3.2" evidence="1"/>
<dbReference type="PANTHER" id="PTHR14969:SF60">
    <property type="entry name" value="NON-SPECIFIC ACID PHOSPHATASE"/>
    <property type="match status" value="1"/>
</dbReference>
<keyword evidence="1" id="KW-0378">Hydrolase</keyword>
<dbReference type="Gene3D" id="1.20.144.10">
    <property type="entry name" value="Phosphatidic acid phosphatase type 2/haloperoxidase"/>
    <property type="match status" value="1"/>
</dbReference>
<dbReference type="eggNOG" id="COG0671">
    <property type="taxonomic scope" value="Bacteria"/>
</dbReference>
<name>Q6AKN1_DESPS</name>
<proteinExistence type="inferred from homology"/>
<dbReference type="PROSITE" id="PS51257">
    <property type="entry name" value="PROKAR_LIPOPROTEIN"/>
    <property type="match status" value="1"/>
</dbReference>
<dbReference type="RefSeq" id="WP_011189606.1">
    <property type="nucleotide sequence ID" value="NC_006138.1"/>
</dbReference>
<feature type="domain" description="Phosphatidic acid phosphatase type 2/haloperoxidase" evidence="3">
    <location>
        <begin position="119"/>
        <end position="233"/>
    </location>
</feature>
<gene>
    <name evidence="4" type="ordered locus">DP2365</name>
</gene>
<dbReference type="SMART" id="SM00014">
    <property type="entry name" value="acidPPc"/>
    <property type="match status" value="1"/>
</dbReference>
<dbReference type="Proteomes" id="UP000000602">
    <property type="component" value="Chromosome"/>
</dbReference>
<dbReference type="GO" id="GO:0030288">
    <property type="term" value="C:outer membrane-bounded periplasmic space"/>
    <property type="evidence" value="ECO:0007669"/>
    <property type="project" value="InterPro"/>
</dbReference>
<evidence type="ECO:0000313" key="5">
    <source>
        <dbReference type="Proteomes" id="UP000000602"/>
    </source>
</evidence>
<dbReference type="InterPro" id="IPR036938">
    <property type="entry name" value="PAP2/HPO_sf"/>
</dbReference>
<keyword evidence="5" id="KW-1185">Reference proteome</keyword>
<comment type="catalytic activity">
    <reaction evidence="1">
        <text>a phosphate monoester + H2O = an alcohol + phosphate</text>
        <dbReference type="Rhea" id="RHEA:15017"/>
        <dbReference type="ChEBI" id="CHEBI:15377"/>
        <dbReference type="ChEBI" id="CHEBI:30879"/>
        <dbReference type="ChEBI" id="CHEBI:43474"/>
        <dbReference type="ChEBI" id="CHEBI:67140"/>
        <dbReference type="EC" id="3.1.3.2"/>
    </reaction>
</comment>
<protein>
    <recommendedName>
        <fullName evidence="1">Acid phosphatase</fullName>
        <ecNumber evidence="1">3.1.3.2</ecNumber>
    </recommendedName>
</protein>
<reference evidence="5" key="1">
    <citation type="journal article" date="2004" name="Environ. Microbiol.">
        <title>The genome of Desulfotalea psychrophila, a sulfate-reducing bacterium from permanently cold Arctic sediments.</title>
        <authorList>
            <person name="Rabus R."/>
            <person name="Ruepp A."/>
            <person name="Frickey T."/>
            <person name="Rattei T."/>
            <person name="Fartmann B."/>
            <person name="Stark M."/>
            <person name="Bauer M."/>
            <person name="Zibat A."/>
            <person name="Lombardot T."/>
            <person name="Becker I."/>
            <person name="Amann J."/>
            <person name="Gellner K."/>
            <person name="Teeling H."/>
            <person name="Leuschner W.D."/>
            <person name="Gloeckner F.-O."/>
            <person name="Lupas A.N."/>
            <person name="Amann R."/>
            <person name="Klenk H.-P."/>
        </authorList>
    </citation>
    <scope>NUCLEOTIDE SEQUENCE [LARGE SCALE GENOMIC DNA]</scope>
    <source>
        <strain evidence="5">DSM 12343 / LSv54</strain>
    </source>
</reference>
<dbReference type="PIRSF" id="PIRSF000897">
    <property type="entry name" value="Acid_Ptase_ClsA"/>
    <property type="match status" value="1"/>
</dbReference>
<dbReference type="InterPro" id="IPR001011">
    <property type="entry name" value="Acid_Pase_classA_bac"/>
</dbReference>
<evidence type="ECO:0000256" key="2">
    <source>
        <dbReference type="SAM" id="SignalP"/>
    </source>
</evidence>
<evidence type="ECO:0000256" key="1">
    <source>
        <dbReference type="PIRNR" id="PIRNR000897"/>
    </source>
</evidence>
<dbReference type="Pfam" id="PF01569">
    <property type="entry name" value="PAP2"/>
    <property type="match status" value="1"/>
</dbReference>
<feature type="signal peptide" evidence="2">
    <location>
        <begin position="1"/>
        <end position="23"/>
    </location>
</feature>
<organism evidence="4 5">
    <name type="scientific">Desulfotalea psychrophila (strain LSv54 / DSM 12343)</name>
    <dbReference type="NCBI Taxonomy" id="177439"/>
    <lineage>
        <taxon>Bacteria</taxon>
        <taxon>Pseudomonadati</taxon>
        <taxon>Thermodesulfobacteriota</taxon>
        <taxon>Desulfobulbia</taxon>
        <taxon>Desulfobulbales</taxon>
        <taxon>Desulfocapsaceae</taxon>
        <taxon>Desulfotalea</taxon>
    </lineage>
</organism>
<dbReference type="STRING" id="177439.DP2365"/>
<comment type="similarity">
    <text evidence="1">Belongs to the class A bacterial acid phosphatase family.</text>
</comment>
<keyword evidence="2" id="KW-0732">Signal</keyword>
<accession>Q6AKN1</accession>
<sequence length="283" mass="30483">MMGKIKIGLVLVCVALLAGCAGVKEQNALQAVPEIRPGFLQGYLPVDMLPNSLTLIPPPPAEGSTAFALDREVNRQSHALQGTARWNLAKRDARLKFPQAAETFSCALGLPISEAETPHLYMLLRRTIADAILSTTKAKNHYRRTRPFVLNGEPTCTPTKEAHMKKSGSFPSGHTAIGWAWALILVEVAPEQTDAILARGWAFGQSRIICNVHWQSDVLMGQVMGAAAVAKLHSDPAFLAEIEAAKAEVQALRAKALPLTVDCKGEAAALSENLPLASWPANR</sequence>
<evidence type="ECO:0000313" key="4">
    <source>
        <dbReference type="EMBL" id="CAG37094.1"/>
    </source>
</evidence>
<dbReference type="KEGG" id="dps:DP2365"/>
<dbReference type="PRINTS" id="PR00483">
    <property type="entry name" value="BACPHPHTASE"/>
</dbReference>
<dbReference type="GO" id="GO:0003993">
    <property type="term" value="F:acid phosphatase activity"/>
    <property type="evidence" value="ECO:0007669"/>
    <property type="project" value="UniProtKB-EC"/>
</dbReference>
<dbReference type="PANTHER" id="PTHR14969">
    <property type="entry name" value="SPHINGOSINE-1-PHOSPHATE PHOSPHOHYDROLASE"/>
    <property type="match status" value="1"/>
</dbReference>
<dbReference type="InterPro" id="IPR000326">
    <property type="entry name" value="PAP2/HPO"/>
</dbReference>
<dbReference type="EMBL" id="CR522870">
    <property type="protein sequence ID" value="CAG37094.1"/>
    <property type="molecule type" value="Genomic_DNA"/>
</dbReference>
<dbReference type="AlphaFoldDB" id="Q6AKN1"/>